<feature type="signal peptide" evidence="1">
    <location>
        <begin position="1"/>
        <end position="19"/>
    </location>
</feature>
<protein>
    <submittedName>
        <fullName evidence="2">Uncharacterized protein</fullName>
    </submittedName>
</protein>
<evidence type="ECO:0000313" key="2">
    <source>
        <dbReference type="EMBL" id="JAH22817.1"/>
    </source>
</evidence>
<dbReference type="EMBL" id="GBXM01085760">
    <property type="protein sequence ID" value="JAH22817.1"/>
    <property type="molecule type" value="Transcribed_RNA"/>
</dbReference>
<proteinExistence type="predicted"/>
<organism evidence="2">
    <name type="scientific">Anguilla anguilla</name>
    <name type="common">European freshwater eel</name>
    <name type="synonym">Muraena anguilla</name>
    <dbReference type="NCBI Taxonomy" id="7936"/>
    <lineage>
        <taxon>Eukaryota</taxon>
        <taxon>Metazoa</taxon>
        <taxon>Chordata</taxon>
        <taxon>Craniata</taxon>
        <taxon>Vertebrata</taxon>
        <taxon>Euteleostomi</taxon>
        <taxon>Actinopterygii</taxon>
        <taxon>Neopterygii</taxon>
        <taxon>Teleostei</taxon>
        <taxon>Anguilliformes</taxon>
        <taxon>Anguillidae</taxon>
        <taxon>Anguilla</taxon>
    </lineage>
</organism>
<sequence length="64" mass="7490">MHKLLSYFILIIWLSSVVTNRVYVHPFGLFALDNDSCETVEAQVEKPLRTVELIHIEPQDRHRA</sequence>
<name>A0A0E9R252_ANGAN</name>
<accession>A0A0E9R252</accession>
<reference evidence="2" key="1">
    <citation type="submission" date="2014-11" db="EMBL/GenBank/DDBJ databases">
        <authorList>
            <person name="Amaro Gonzalez C."/>
        </authorList>
    </citation>
    <scope>NUCLEOTIDE SEQUENCE</scope>
</reference>
<feature type="chain" id="PRO_5002431446" evidence="1">
    <location>
        <begin position="20"/>
        <end position="64"/>
    </location>
</feature>
<evidence type="ECO:0000256" key="1">
    <source>
        <dbReference type="SAM" id="SignalP"/>
    </source>
</evidence>
<keyword evidence="1" id="KW-0732">Signal</keyword>
<reference evidence="2" key="2">
    <citation type="journal article" date="2015" name="Fish Shellfish Immunol.">
        <title>Early steps in the European eel (Anguilla anguilla)-Vibrio vulnificus interaction in the gills: Role of the RtxA13 toxin.</title>
        <authorList>
            <person name="Callol A."/>
            <person name="Pajuelo D."/>
            <person name="Ebbesson L."/>
            <person name="Teles M."/>
            <person name="MacKenzie S."/>
            <person name="Amaro C."/>
        </authorList>
    </citation>
    <scope>NUCLEOTIDE SEQUENCE</scope>
</reference>
<dbReference type="AlphaFoldDB" id="A0A0E9R252"/>